<keyword evidence="7 10" id="KW-0479">Metal-binding</keyword>
<evidence type="ECO:0000256" key="6">
    <source>
        <dbReference type="ARBA" id="ARBA00022679"/>
    </source>
</evidence>
<accession>A0ABY0VAH1</accession>
<reference evidence="12 13" key="1">
    <citation type="submission" date="2016-10" db="EMBL/GenBank/DDBJ databases">
        <authorList>
            <person name="Varghese N."/>
            <person name="Submissions S."/>
        </authorList>
    </citation>
    <scope>NUCLEOTIDE SEQUENCE [LARGE SCALE GENOMIC DNA]</scope>
    <source>
        <strain evidence="12 13">DSM 9169</strain>
    </source>
</reference>
<evidence type="ECO:0000256" key="7">
    <source>
        <dbReference type="ARBA" id="ARBA00022723"/>
    </source>
</evidence>
<evidence type="ECO:0000256" key="3">
    <source>
        <dbReference type="ARBA" id="ARBA00004763"/>
    </source>
</evidence>
<keyword evidence="8 10" id="KW-0460">Magnesium</keyword>
<evidence type="ECO:0000313" key="12">
    <source>
        <dbReference type="EMBL" id="SDU02611.1"/>
    </source>
</evidence>
<evidence type="ECO:0000256" key="9">
    <source>
        <dbReference type="ARBA" id="ARBA00022909"/>
    </source>
</evidence>
<proteinExistence type="inferred from homology"/>
<dbReference type="PANTHER" id="PTHR20941:SF1">
    <property type="entry name" value="FOLIC ACID SYNTHESIS PROTEIN FOL1"/>
    <property type="match status" value="1"/>
</dbReference>
<dbReference type="EC" id="2.5.1.15" evidence="5 10"/>
<dbReference type="InterPro" id="IPR045031">
    <property type="entry name" value="DHP_synth-like"/>
</dbReference>
<dbReference type="PANTHER" id="PTHR20941">
    <property type="entry name" value="FOLATE SYNTHESIS PROTEINS"/>
    <property type="match status" value="1"/>
</dbReference>
<comment type="function">
    <text evidence="10">Catalyzes the condensation of para-aminobenzoate (pABA) with 6-hydroxymethyl-7,8-dihydropterin diphosphate (DHPt-PP) to form 7,8-dihydropteroate (H2Pte), the immediate precursor of folate derivatives.</text>
</comment>
<organism evidence="12 13">
    <name type="scientific">Schaalia radingae</name>
    <dbReference type="NCBI Taxonomy" id="131110"/>
    <lineage>
        <taxon>Bacteria</taxon>
        <taxon>Bacillati</taxon>
        <taxon>Actinomycetota</taxon>
        <taxon>Actinomycetes</taxon>
        <taxon>Actinomycetales</taxon>
        <taxon>Actinomycetaceae</taxon>
        <taxon>Schaalia</taxon>
    </lineage>
</organism>
<dbReference type="SUPFAM" id="SSF51717">
    <property type="entry name" value="Dihydropteroate synthetase-like"/>
    <property type="match status" value="1"/>
</dbReference>
<keyword evidence="13" id="KW-1185">Reference proteome</keyword>
<dbReference type="Proteomes" id="UP000198976">
    <property type="component" value="Chromosome I"/>
</dbReference>
<evidence type="ECO:0000259" key="11">
    <source>
        <dbReference type="PROSITE" id="PS50972"/>
    </source>
</evidence>
<evidence type="ECO:0000256" key="8">
    <source>
        <dbReference type="ARBA" id="ARBA00022842"/>
    </source>
</evidence>
<comment type="catalytic activity">
    <reaction evidence="1">
        <text>(7,8-dihydropterin-6-yl)methyl diphosphate + 4-aminobenzoate = 7,8-dihydropteroate + diphosphate</text>
        <dbReference type="Rhea" id="RHEA:19949"/>
        <dbReference type="ChEBI" id="CHEBI:17836"/>
        <dbReference type="ChEBI" id="CHEBI:17839"/>
        <dbReference type="ChEBI" id="CHEBI:33019"/>
        <dbReference type="ChEBI" id="CHEBI:72950"/>
        <dbReference type="EC" id="2.5.1.15"/>
    </reaction>
</comment>
<evidence type="ECO:0000256" key="1">
    <source>
        <dbReference type="ARBA" id="ARBA00000012"/>
    </source>
</evidence>
<comment type="pathway">
    <text evidence="3 10">Cofactor biosynthesis; tetrahydrofolate biosynthesis; 7,8-dihydrofolate from 2-amino-4-hydroxy-6-hydroxymethyl-7,8-dihydropteridine diphosphate and 4-aminobenzoate: step 1/2.</text>
</comment>
<dbReference type="NCBIfam" id="TIGR01496">
    <property type="entry name" value="DHPS"/>
    <property type="match status" value="1"/>
</dbReference>
<dbReference type="PROSITE" id="PS00792">
    <property type="entry name" value="DHPS_1"/>
    <property type="match status" value="1"/>
</dbReference>
<evidence type="ECO:0000256" key="2">
    <source>
        <dbReference type="ARBA" id="ARBA00001946"/>
    </source>
</evidence>
<dbReference type="EMBL" id="LT629792">
    <property type="protein sequence ID" value="SDU02611.1"/>
    <property type="molecule type" value="Genomic_DNA"/>
</dbReference>
<name>A0ABY0VAH1_9ACTO</name>
<evidence type="ECO:0000256" key="4">
    <source>
        <dbReference type="ARBA" id="ARBA00009503"/>
    </source>
</evidence>
<comment type="similarity">
    <text evidence="4 10">Belongs to the DHPS family.</text>
</comment>
<dbReference type="CDD" id="cd00739">
    <property type="entry name" value="DHPS"/>
    <property type="match status" value="1"/>
</dbReference>
<dbReference type="PROSITE" id="PS50972">
    <property type="entry name" value="PTERIN_BINDING"/>
    <property type="match status" value="1"/>
</dbReference>
<protein>
    <recommendedName>
        <fullName evidence="5 10">Dihydropteroate synthase</fullName>
        <shortName evidence="10">DHPS</shortName>
        <ecNumber evidence="5 10">2.5.1.15</ecNumber>
    </recommendedName>
    <alternativeName>
        <fullName evidence="10">Dihydropteroate pyrophosphorylase</fullName>
    </alternativeName>
</protein>
<keyword evidence="9 10" id="KW-0289">Folate biosynthesis</keyword>
<evidence type="ECO:0000256" key="10">
    <source>
        <dbReference type="RuleBase" id="RU361205"/>
    </source>
</evidence>
<keyword evidence="6 10" id="KW-0808">Transferase</keyword>
<evidence type="ECO:0000256" key="5">
    <source>
        <dbReference type="ARBA" id="ARBA00012458"/>
    </source>
</evidence>
<dbReference type="Gene3D" id="3.20.20.20">
    <property type="entry name" value="Dihydropteroate synthase-like"/>
    <property type="match status" value="1"/>
</dbReference>
<feature type="domain" description="Pterin-binding" evidence="11">
    <location>
        <begin position="21"/>
        <end position="270"/>
    </location>
</feature>
<dbReference type="InterPro" id="IPR011005">
    <property type="entry name" value="Dihydropteroate_synth-like_sf"/>
</dbReference>
<dbReference type="InterPro" id="IPR000489">
    <property type="entry name" value="Pterin-binding_dom"/>
</dbReference>
<sequence length="274" mass="29340">MTETGRTPLLPDGMTLPSDRTLVMGILNVTPDSFSDGGQWNDTDRALDHAHAMLNAGADLIDVGGESTRPHSQRISADEEWDRIGSVITALAAEGVVVSVDTLHAATARRAGEAGAAIINDVSGGCFDPDMNDVVASTGCAYIVQHWRGLPGTTGESFDYTNVVEDVIAETCAQIDKAVAAGVAPERIIFDPGLGFSLTNEQSWLIVDHMERLNESGYPVLIGASRKRFLAHSHPDGPDAATLEVTRQAIEANMWAVRVHHVDDHATMVRSTCR</sequence>
<comment type="cofactor">
    <cofactor evidence="2 10">
        <name>Mg(2+)</name>
        <dbReference type="ChEBI" id="CHEBI:18420"/>
    </cofactor>
</comment>
<dbReference type="RefSeq" id="WP_058237223.1">
    <property type="nucleotide sequence ID" value="NZ_LT629792.1"/>
</dbReference>
<dbReference type="InterPro" id="IPR006390">
    <property type="entry name" value="DHP_synth_dom"/>
</dbReference>
<gene>
    <name evidence="12" type="ORF">SAMN04489714_1702</name>
</gene>
<evidence type="ECO:0000313" key="13">
    <source>
        <dbReference type="Proteomes" id="UP000198976"/>
    </source>
</evidence>
<dbReference type="Pfam" id="PF00809">
    <property type="entry name" value="Pterin_bind"/>
    <property type="match status" value="1"/>
</dbReference>
<dbReference type="PROSITE" id="PS00793">
    <property type="entry name" value="DHPS_2"/>
    <property type="match status" value="1"/>
</dbReference>